<comment type="caution">
    <text evidence="2">The sequence shown here is derived from an EMBL/GenBank/DDBJ whole genome shotgun (WGS) entry which is preliminary data.</text>
</comment>
<dbReference type="EMBL" id="CAJVAS010000013">
    <property type="protein sequence ID" value="CAG7631633.1"/>
    <property type="molecule type" value="Genomic_DNA"/>
</dbReference>
<evidence type="ECO:0000313" key="2">
    <source>
        <dbReference type="EMBL" id="CAG7631633.1"/>
    </source>
</evidence>
<evidence type="ECO:0000256" key="1">
    <source>
        <dbReference type="ARBA" id="ARBA00044755"/>
    </source>
</evidence>
<sequence>MVEQDNRRDLVISGSGTSGGGQYRDVKISGEGKVYGNVECNQFKTNGKSEVNGSVLARIAQINGLSVITGDLKAEEVRVFGDMKLEGSGKYGDFKCRGIARINGDLTGENLDLEGEMTVDGDCEAEVFCAKGAFEIEGLLNAGVVDITLYGSCRAKEIGGEMIKVGKRNGLRSLLYPFLPVLALKLTADVIEGDDIYLVNTKAKVVRGKRVTIGQGCEIELVEYKEQFEPHQGAKINESKQI</sequence>
<protein>
    <recommendedName>
        <fullName evidence="4">Polymer-forming cytoskeletal protein</fullName>
    </recommendedName>
</protein>
<accession>A0A916NQ90</accession>
<reference evidence="2" key="1">
    <citation type="submission" date="2021-06" db="EMBL/GenBank/DDBJ databases">
        <authorList>
            <person name="Criscuolo A."/>
        </authorList>
    </citation>
    <scope>NUCLEOTIDE SEQUENCE</scope>
    <source>
        <strain evidence="2">CIP111600</strain>
    </source>
</reference>
<dbReference type="Proteomes" id="UP000693672">
    <property type="component" value="Unassembled WGS sequence"/>
</dbReference>
<name>A0A916NQ90_9BACL</name>
<comment type="similarity">
    <text evidence="1">Belongs to the bactofilin family.</text>
</comment>
<gene>
    <name evidence="2" type="ORF">PAESOLCIP111_03318</name>
</gene>
<organism evidence="2 3">
    <name type="scientific">Paenibacillus solanacearum</name>
    <dbReference type="NCBI Taxonomy" id="2048548"/>
    <lineage>
        <taxon>Bacteria</taxon>
        <taxon>Bacillati</taxon>
        <taxon>Bacillota</taxon>
        <taxon>Bacilli</taxon>
        <taxon>Bacillales</taxon>
        <taxon>Paenibacillaceae</taxon>
        <taxon>Paenibacillus</taxon>
    </lineage>
</organism>
<keyword evidence="3" id="KW-1185">Reference proteome</keyword>
<evidence type="ECO:0008006" key="4">
    <source>
        <dbReference type="Google" id="ProtNLM"/>
    </source>
</evidence>
<dbReference type="RefSeq" id="WP_218093069.1">
    <property type="nucleotide sequence ID" value="NZ_CAJVAS010000013.1"/>
</dbReference>
<dbReference type="AlphaFoldDB" id="A0A916NQ90"/>
<dbReference type="InterPro" id="IPR007607">
    <property type="entry name" value="BacA/B"/>
</dbReference>
<dbReference type="PANTHER" id="PTHR35024">
    <property type="entry name" value="HYPOTHETICAL CYTOSOLIC PROTEIN"/>
    <property type="match status" value="1"/>
</dbReference>
<dbReference type="PANTHER" id="PTHR35024:SF4">
    <property type="entry name" value="POLYMER-FORMING CYTOSKELETAL PROTEIN"/>
    <property type="match status" value="1"/>
</dbReference>
<evidence type="ECO:0000313" key="3">
    <source>
        <dbReference type="Proteomes" id="UP000693672"/>
    </source>
</evidence>
<proteinExistence type="inferred from homology"/>